<dbReference type="Gene3D" id="1.20.1290.10">
    <property type="entry name" value="AhpD-like"/>
    <property type="match status" value="1"/>
</dbReference>
<keyword evidence="3" id="KW-1185">Reference proteome</keyword>
<dbReference type="InterPro" id="IPR004675">
    <property type="entry name" value="AhpD_core"/>
</dbReference>
<evidence type="ECO:0000259" key="1">
    <source>
        <dbReference type="Pfam" id="PF02627"/>
    </source>
</evidence>
<dbReference type="GO" id="GO:0051920">
    <property type="term" value="F:peroxiredoxin activity"/>
    <property type="evidence" value="ECO:0007669"/>
    <property type="project" value="InterPro"/>
</dbReference>
<evidence type="ECO:0000313" key="3">
    <source>
        <dbReference type="Proteomes" id="UP000237340"/>
    </source>
</evidence>
<feature type="domain" description="Carboxymuconolactone decarboxylase-like" evidence="1">
    <location>
        <begin position="45"/>
        <end position="122"/>
    </location>
</feature>
<dbReference type="NCBIfam" id="TIGR00778">
    <property type="entry name" value="ahpD_dom"/>
    <property type="match status" value="1"/>
</dbReference>
<organism evidence="2 3">
    <name type="scientific">Cryobacterium zongtaii</name>
    <dbReference type="NCBI Taxonomy" id="1259217"/>
    <lineage>
        <taxon>Bacteria</taxon>
        <taxon>Bacillati</taxon>
        <taxon>Actinomycetota</taxon>
        <taxon>Actinomycetes</taxon>
        <taxon>Micrococcales</taxon>
        <taxon>Microbacteriaceae</taxon>
        <taxon>Cryobacterium</taxon>
    </lineage>
</organism>
<dbReference type="PANTHER" id="PTHR35446">
    <property type="entry name" value="SI:CH211-175M2.5"/>
    <property type="match status" value="1"/>
</dbReference>
<sequence length="182" mass="18707">MIVTTATIVPIQPETATGVAKDLLDQVQKGLGLVPNMTKVMANSPALLKGYLALSAAVGSGSLPAAVRERLAISTAQLNGCEYCLSAHTYIGSNIAKVDAVELDAARRAESSDPHVAALLRLSNAIAENAGDVGDDAIGAARAAGVTDTEIGEVVANLALNILTNYFNVLANVENDWPVVGL</sequence>
<dbReference type="Pfam" id="PF02627">
    <property type="entry name" value="CMD"/>
    <property type="match status" value="1"/>
</dbReference>
<keyword evidence="2" id="KW-0560">Oxidoreductase</keyword>
<proteinExistence type="predicted"/>
<accession>A0A2S3ZA08</accession>
<evidence type="ECO:0000313" key="2">
    <source>
        <dbReference type="EMBL" id="POH62302.1"/>
    </source>
</evidence>
<dbReference type="InterPro" id="IPR003779">
    <property type="entry name" value="CMD-like"/>
</dbReference>
<name>A0A2S3ZA08_9MICO</name>
<protein>
    <submittedName>
        <fullName evidence="2">Alkylhydroperoxidase</fullName>
    </submittedName>
</protein>
<dbReference type="Proteomes" id="UP000237340">
    <property type="component" value="Unassembled WGS sequence"/>
</dbReference>
<dbReference type="PANTHER" id="PTHR35446:SF3">
    <property type="entry name" value="CMD DOMAIN-CONTAINING PROTEIN"/>
    <property type="match status" value="1"/>
</dbReference>
<dbReference type="EMBL" id="PPXD01000026">
    <property type="protein sequence ID" value="POH62302.1"/>
    <property type="molecule type" value="Genomic_DNA"/>
</dbReference>
<gene>
    <name evidence="2" type="ORF">C3B61_15585</name>
</gene>
<comment type="caution">
    <text evidence="2">The sequence shown here is derived from an EMBL/GenBank/DDBJ whole genome shotgun (WGS) entry which is preliminary data.</text>
</comment>
<dbReference type="SUPFAM" id="SSF69118">
    <property type="entry name" value="AhpD-like"/>
    <property type="match status" value="1"/>
</dbReference>
<dbReference type="AlphaFoldDB" id="A0A2S3ZA08"/>
<dbReference type="InterPro" id="IPR029032">
    <property type="entry name" value="AhpD-like"/>
</dbReference>
<dbReference type="RefSeq" id="WP_103461495.1">
    <property type="nucleotide sequence ID" value="NZ_PPXD01000026.1"/>
</dbReference>
<reference evidence="2 3" key="1">
    <citation type="submission" date="2018-01" db="EMBL/GenBank/DDBJ databases">
        <title>Cryobacterium sp. nov., from glaciers in China.</title>
        <authorList>
            <person name="Liu Q."/>
            <person name="Xin Y.-H."/>
        </authorList>
    </citation>
    <scope>NUCLEOTIDE SEQUENCE [LARGE SCALE GENOMIC DNA]</scope>
    <source>
        <strain evidence="2 3">TMN-42</strain>
    </source>
</reference>
<keyword evidence="2" id="KW-0575">Peroxidase</keyword>